<sequence length="150" mass="16457">MDNKKDIGALIELSDWSNPDFGRYGNIDELSDMILNKRIKHIDKDKIELENGLVLTIECSEADCCAGGGGTFEFAEYGIPIDALITDFVIGKPIEVPDSDTIINRNTITLFHNQNPIVLANAETDAGNGGYYYSVTSLVVGEIHFPFVKA</sequence>
<reference evidence="2" key="2">
    <citation type="submission" date="2020-09" db="EMBL/GenBank/DDBJ databases">
        <authorList>
            <person name="Sun Q."/>
            <person name="Zhou Y."/>
        </authorList>
    </citation>
    <scope>NUCLEOTIDE SEQUENCE</scope>
    <source>
        <strain evidence="2">CGMCC 1.15454</strain>
    </source>
</reference>
<evidence type="ECO:0000313" key="2">
    <source>
        <dbReference type="EMBL" id="GGB63657.1"/>
    </source>
</evidence>
<comment type="caution">
    <text evidence="2">The sequence shown here is derived from an EMBL/GenBank/DDBJ whole genome shotgun (WGS) entry which is preliminary data.</text>
</comment>
<keyword evidence="3" id="KW-1185">Reference proteome</keyword>
<evidence type="ECO:0000313" key="3">
    <source>
        <dbReference type="Proteomes" id="UP000621492"/>
    </source>
</evidence>
<organism evidence="2 3">
    <name type="scientific">Lentibacillus populi</name>
    <dbReference type="NCBI Taxonomy" id="1827502"/>
    <lineage>
        <taxon>Bacteria</taxon>
        <taxon>Bacillati</taxon>
        <taxon>Bacillota</taxon>
        <taxon>Bacilli</taxon>
        <taxon>Bacillales</taxon>
        <taxon>Bacillaceae</taxon>
        <taxon>Lentibacillus</taxon>
    </lineage>
</organism>
<dbReference type="EMBL" id="BMJD01000094">
    <property type="protein sequence ID" value="GGB63657.1"/>
    <property type="molecule type" value="Genomic_DNA"/>
</dbReference>
<evidence type="ECO:0000259" key="1">
    <source>
        <dbReference type="Pfam" id="PF24240"/>
    </source>
</evidence>
<accession>A0A9W5X7X6</accession>
<dbReference type="Proteomes" id="UP000621492">
    <property type="component" value="Unassembled WGS sequence"/>
</dbReference>
<dbReference type="AlphaFoldDB" id="A0A9W5X7X6"/>
<proteinExistence type="predicted"/>
<feature type="domain" description="DUF7448" evidence="1">
    <location>
        <begin position="33"/>
        <end position="139"/>
    </location>
</feature>
<dbReference type="RefSeq" id="WP_214613677.1">
    <property type="nucleotide sequence ID" value="NZ_BMJD01000094.1"/>
</dbReference>
<name>A0A9W5X7X6_9BACI</name>
<gene>
    <name evidence="2" type="ORF">GCM10011409_45890</name>
</gene>
<protein>
    <submittedName>
        <fullName evidence="2">Bacteriophage protein</fullName>
    </submittedName>
</protein>
<dbReference type="Pfam" id="PF24240">
    <property type="entry name" value="DUF7448"/>
    <property type="match status" value="1"/>
</dbReference>
<reference evidence="2" key="1">
    <citation type="journal article" date="2014" name="Int. J. Syst. Evol. Microbiol.">
        <title>Complete genome sequence of Corynebacterium casei LMG S-19264T (=DSM 44701T), isolated from a smear-ripened cheese.</title>
        <authorList>
            <consortium name="US DOE Joint Genome Institute (JGI-PGF)"/>
            <person name="Walter F."/>
            <person name="Albersmeier A."/>
            <person name="Kalinowski J."/>
            <person name="Ruckert C."/>
        </authorList>
    </citation>
    <scope>NUCLEOTIDE SEQUENCE</scope>
    <source>
        <strain evidence="2">CGMCC 1.15454</strain>
    </source>
</reference>
<dbReference type="InterPro" id="IPR055871">
    <property type="entry name" value="DUF7448"/>
</dbReference>